<proteinExistence type="predicted"/>
<sequence length="333" mass="38424">MASGGGGNSGCGRDPEPDPPTSSMLGIRPAFVEVLEDDGPVVGRYLYTEVVMMWNLTKINKYLSTNEQCVAFAEENELVHSQKQCRTHRVPMKIAKSANKSFGSWCCSKESCKGKTKVPRNKGTFFENIKMDLVHLFYLLYAYSQKWSYYTAIHEDPYKENRQQCISRATINDWYNYCRETIVIYQRDKIQILAKIGGPGKIVQINESRFGKRKYNRGRLIEGNWVIGMIEDKSGDLRLEVCSDNIQSAEVLVPLIQKHVEIGTTIHINFWKVYDCLSQHGYIHKKVNQSDPDHPCVAEDGAYLYESLWRRNNIKYKKDPFMELIIAIKYVYK</sequence>
<keyword evidence="4" id="KW-1185">Reference proteome</keyword>
<dbReference type="PANTHER" id="PTHR47163:SF2">
    <property type="entry name" value="SI:DKEY-17M8.2"/>
    <property type="match status" value="1"/>
</dbReference>
<dbReference type="PANTHER" id="PTHR47163">
    <property type="entry name" value="DDE_TNP_IS1595 DOMAIN-CONTAINING PROTEIN"/>
    <property type="match status" value="1"/>
</dbReference>
<gene>
    <name evidence="3" type="ORF">PIBRA_LOCUS10548</name>
</gene>
<dbReference type="SMART" id="SM01126">
    <property type="entry name" value="DDE_Tnp_IS1595"/>
    <property type="match status" value="1"/>
</dbReference>
<evidence type="ECO:0000259" key="2">
    <source>
        <dbReference type="SMART" id="SM01126"/>
    </source>
</evidence>
<dbReference type="EMBL" id="CALOZG010000040">
    <property type="protein sequence ID" value="CAH4034364.1"/>
    <property type="molecule type" value="Genomic_DNA"/>
</dbReference>
<feature type="domain" description="ISXO2-like transposase" evidence="2">
    <location>
        <begin position="195"/>
        <end position="312"/>
    </location>
</feature>
<reference evidence="3" key="1">
    <citation type="submission" date="2022-05" db="EMBL/GenBank/DDBJ databases">
        <authorList>
            <person name="Okamura Y."/>
        </authorList>
    </citation>
    <scope>NUCLEOTIDE SEQUENCE</scope>
</reference>
<dbReference type="InterPro" id="IPR024445">
    <property type="entry name" value="Tnp_ISXO2-like"/>
</dbReference>
<dbReference type="AlphaFoldDB" id="A0A9P0TNV2"/>
<comment type="caution">
    <text evidence="3">The sequence shown here is derived from an EMBL/GenBank/DDBJ whole genome shotgun (WGS) entry which is preliminary data.</text>
</comment>
<evidence type="ECO:0000313" key="4">
    <source>
        <dbReference type="Proteomes" id="UP001152562"/>
    </source>
</evidence>
<dbReference type="InterPro" id="IPR053164">
    <property type="entry name" value="IS1016-like_transposase"/>
</dbReference>
<feature type="compositionally biased region" description="Gly residues" evidence="1">
    <location>
        <begin position="1"/>
        <end position="10"/>
    </location>
</feature>
<evidence type="ECO:0000256" key="1">
    <source>
        <dbReference type="SAM" id="MobiDB-lite"/>
    </source>
</evidence>
<evidence type="ECO:0000313" key="3">
    <source>
        <dbReference type="EMBL" id="CAH4034364.1"/>
    </source>
</evidence>
<organism evidence="3 4">
    <name type="scientific">Pieris brassicae</name>
    <name type="common">White butterfly</name>
    <name type="synonym">Large white butterfly</name>
    <dbReference type="NCBI Taxonomy" id="7116"/>
    <lineage>
        <taxon>Eukaryota</taxon>
        <taxon>Metazoa</taxon>
        <taxon>Ecdysozoa</taxon>
        <taxon>Arthropoda</taxon>
        <taxon>Hexapoda</taxon>
        <taxon>Insecta</taxon>
        <taxon>Pterygota</taxon>
        <taxon>Neoptera</taxon>
        <taxon>Endopterygota</taxon>
        <taxon>Lepidoptera</taxon>
        <taxon>Glossata</taxon>
        <taxon>Ditrysia</taxon>
        <taxon>Papilionoidea</taxon>
        <taxon>Pieridae</taxon>
        <taxon>Pierinae</taxon>
        <taxon>Pieris</taxon>
    </lineage>
</organism>
<name>A0A9P0TNV2_PIEBR</name>
<feature type="region of interest" description="Disordered" evidence="1">
    <location>
        <begin position="1"/>
        <end position="25"/>
    </location>
</feature>
<dbReference type="Pfam" id="PF12762">
    <property type="entry name" value="DDE_Tnp_IS1595"/>
    <property type="match status" value="1"/>
</dbReference>
<accession>A0A9P0TNV2</accession>
<dbReference type="Proteomes" id="UP001152562">
    <property type="component" value="Unassembled WGS sequence"/>
</dbReference>
<protein>
    <recommendedName>
        <fullName evidence="2">ISXO2-like transposase domain-containing protein</fullName>
    </recommendedName>
</protein>